<dbReference type="InterPro" id="IPR036928">
    <property type="entry name" value="AS_sf"/>
</dbReference>
<dbReference type="EMBL" id="KZ824268">
    <property type="protein sequence ID" value="RAL16887.1"/>
    <property type="molecule type" value="Genomic_DNA"/>
</dbReference>
<dbReference type="VEuPathDB" id="FungiDB:BO97DRAFT_420273"/>
<accession>A0A395I9P6</accession>
<name>A0A395I9P6_ASPHC</name>
<dbReference type="GeneID" id="37200930"/>
<dbReference type="STRING" id="1450537.A0A395I9P6"/>
<dbReference type="SUPFAM" id="SSF75304">
    <property type="entry name" value="Amidase signature (AS) enzymes"/>
    <property type="match status" value="1"/>
</dbReference>
<evidence type="ECO:0000313" key="1">
    <source>
        <dbReference type="EMBL" id="RAL16887.1"/>
    </source>
</evidence>
<keyword evidence="2" id="KW-1185">Reference proteome</keyword>
<proteinExistence type="predicted"/>
<reference evidence="1 2" key="1">
    <citation type="submission" date="2018-02" db="EMBL/GenBank/DDBJ databases">
        <title>The genomes of Aspergillus section Nigri reveals drivers in fungal speciation.</title>
        <authorList>
            <consortium name="DOE Joint Genome Institute"/>
            <person name="Vesth T.C."/>
            <person name="Nybo J."/>
            <person name="Theobald S."/>
            <person name="Brandl J."/>
            <person name="Frisvad J.C."/>
            <person name="Nielsen K.F."/>
            <person name="Lyhne E.K."/>
            <person name="Kogle M.E."/>
            <person name="Kuo A."/>
            <person name="Riley R."/>
            <person name="Clum A."/>
            <person name="Nolan M."/>
            <person name="Lipzen A."/>
            <person name="Salamov A."/>
            <person name="Henrissat B."/>
            <person name="Wiebenga A."/>
            <person name="De vries R.P."/>
            <person name="Grigoriev I.V."/>
            <person name="Mortensen U.H."/>
            <person name="Andersen M.R."/>
            <person name="Baker S.E."/>
        </authorList>
    </citation>
    <scope>NUCLEOTIDE SEQUENCE [LARGE SCALE GENOMIC DNA]</scope>
    <source>
        <strain evidence="1 2">CBS 101889</strain>
    </source>
</reference>
<organism evidence="1 2">
    <name type="scientific">Aspergillus homomorphus (strain CBS 101889)</name>
    <dbReference type="NCBI Taxonomy" id="1450537"/>
    <lineage>
        <taxon>Eukaryota</taxon>
        <taxon>Fungi</taxon>
        <taxon>Dikarya</taxon>
        <taxon>Ascomycota</taxon>
        <taxon>Pezizomycotina</taxon>
        <taxon>Eurotiomycetes</taxon>
        <taxon>Eurotiomycetidae</taxon>
        <taxon>Eurotiales</taxon>
        <taxon>Aspergillaceae</taxon>
        <taxon>Aspergillus</taxon>
        <taxon>Aspergillus subgen. Circumdati</taxon>
    </lineage>
</organism>
<dbReference type="OrthoDB" id="6428749at2759"/>
<evidence type="ECO:0000313" key="2">
    <source>
        <dbReference type="Proteomes" id="UP000248961"/>
    </source>
</evidence>
<dbReference type="Proteomes" id="UP000248961">
    <property type="component" value="Unassembled WGS sequence"/>
</dbReference>
<dbReference type="AlphaFoldDB" id="A0A395I9P6"/>
<sequence length="118" mass="13328">MATEEAARRLQACGNIMVPLSDYNCEADLVPSVKYTHTQARDLEYQFIPDISKDDRLCQLAVLHAKRALITDDWRKIWFEDKLDLVLCPSAQTTAVIHDRFGLPADTTLANVLDVRAP</sequence>
<protein>
    <submittedName>
        <fullName evidence="1">Uncharacterized protein</fullName>
    </submittedName>
</protein>
<dbReference type="RefSeq" id="XP_025556041.1">
    <property type="nucleotide sequence ID" value="XM_025696641.1"/>
</dbReference>
<gene>
    <name evidence="1" type="ORF">BO97DRAFT_420273</name>
</gene>